<evidence type="ECO:0000313" key="2">
    <source>
        <dbReference type="Proteomes" id="UP000478052"/>
    </source>
</evidence>
<evidence type="ECO:0000313" key="1">
    <source>
        <dbReference type="EMBL" id="KAF0719706.1"/>
    </source>
</evidence>
<reference evidence="1 2" key="1">
    <citation type="submission" date="2019-08" db="EMBL/GenBank/DDBJ databases">
        <title>Whole genome of Aphis craccivora.</title>
        <authorList>
            <person name="Voronova N.V."/>
            <person name="Shulinski R.S."/>
            <person name="Bandarenka Y.V."/>
            <person name="Zhorov D.G."/>
            <person name="Warner D."/>
        </authorList>
    </citation>
    <scope>NUCLEOTIDE SEQUENCE [LARGE SCALE GENOMIC DNA]</scope>
    <source>
        <strain evidence="1">180601</strain>
        <tissue evidence="1">Whole Body</tissue>
    </source>
</reference>
<dbReference type="PANTHER" id="PTHR47331:SF5">
    <property type="entry name" value="RIBONUCLEASE H"/>
    <property type="match status" value="1"/>
</dbReference>
<comment type="caution">
    <text evidence="1">The sequence shown here is derived from an EMBL/GenBank/DDBJ whole genome shotgun (WGS) entry which is preliminary data.</text>
</comment>
<dbReference type="Gene3D" id="3.10.10.10">
    <property type="entry name" value="HIV Type 1 Reverse Transcriptase, subunit A, domain 1"/>
    <property type="match status" value="1"/>
</dbReference>
<dbReference type="PANTHER" id="PTHR47331">
    <property type="entry name" value="PHD-TYPE DOMAIN-CONTAINING PROTEIN"/>
    <property type="match status" value="1"/>
</dbReference>
<dbReference type="Pfam" id="PF03564">
    <property type="entry name" value="DUF1759"/>
    <property type="match status" value="1"/>
</dbReference>
<feature type="non-terminal residue" evidence="1">
    <location>
        <position position="1489"/>
    </location>
</feature>
<dbReference type="InterPro" id="IPR005312">
    <property type="entry name" value="DUF1759"/>
</dbReference>
<dbReference type="Gene3D" id="3.30.70.270">
    <property type="match status" value="1"/>
</dbReference>
<dbReference type="Pfam" id="PF05380">
    <property type="entry name" value="Peptidase_A17"/>
    <property type="match status" value="1"/>
</dbReference>
<proteinExistence type="predicted"/>
<dbReference type="Proteomes" id="UP000478052">
    <property type="component" value="Unassembled WGS sequence"/>
</dbReference>
<dbReference type="Gene3D" id="3.30.420.10">
    <property type="entry name" value="Ribonuclease H-like superfamily/Ribonuclease H"/>
    <property type="match status" value="1"/>
</dbReference>
<protein>
    <submittedName>
        <fullName evidence="1">Integrase catalytic domain-containing protein</fullName>
    </submittedName>
</protein>
<dbReference type="InterPro" id="IPR008042">
    <property type="entry name" value="Retrotrans_Pao"/>
</dbReference>
<sequence>MVDDSDKKETERMERRKARATLKRSGVIASIKLVHAMASRVGTEPNLIPEFLLNADGLDLLWSQFETEDATVLDCLVNLGTPEEYSADQQGELRVLINATKAVANAHRPIRKETDYECNSSKASAGIDAAPVPTYSRLPEIPLPKFAGDFHMWPTFRDRFTALVDVRTNLSNIDKLYYLMGCLQGTALEAICGIPATHANYSLAWSTLSARFYRPRVVATSLIDKLLNAPSSSQESLQDLTTVLSTFEESISLLSALDIPDLGSFMLFSLAFRTLPLGTRKLFESTVLNDADYPSVDNLLRFIRGRITVFENVGDSRKPGAQSKSLPAAAPLVRNHLTKGHPVALVAAKPSGASPASCLCCSGSHSLSTCPQLRSWSVDDRNRWAHDHRLCFNCLSSSHWLRACQSKSRCHTCSKKHHSLLHGATRPQKDEGEDSAGGTSLCASAGSAPLNAVPTVLLGTALVHVRDRSGTWQTVRAIVDSASQISAMTVSCSTRLGLRLRRWTLPVSGLSGTPVVEVKGVVDCQIRPRFAPEPLLSVQTWVLPSITSDMPRYSVSADIKDRYSTLALADPQFHVSSPVDMLLGADVFSSILDGRQVKFDTSLPTAFSSIFGWVLIGPLPPDVVCHLHTLPVSLTTSIETLMAKFWVTEEPEAAPSSFTADGWCEQQFRTEHKRLPSGRFVVPLPTRLPVSKMSFPGSRAVALKRFESLERKLQCNEDLRVAYCDFMSEYLALGHMSISTSPGQYVIPHHAVCTKSDVGFKIRVVFDASAVTHDGTSLNSCLYQGPKLQQDIVDILTRFRVHPLVFTSDICKMYRQVLVAPEYRPLQHILWRASPHDQLVEYELNTVTYGMNCAPFLALRVLAAIADEDCIGHDAVRNALLQQTYVDDICVGADSIDDVLALQRDLMSVLSKSGLDLKKWSSNCPAVLDVVPVSARVTGPLPFDPSDACGVKVLGLQWQPAEDSFGCALQLDMPPVFTKRGVLSLIARIFDPLGLFSPATFYAKKIMQRTWFGKCGWDDPLPREIEQEWVKFVESLSCLLPIRIPRYFHTRSNAPCLLLGFCDASQHGCAAVVYLRVLDCNNETSISLVGSKTKLAPVKTLSIPRLELNAALLLARWLHRLKCVLDPQLNITGIHAWTDSSIVLSWLVNRHESFKVFVSNRVHQINTLLPGCSWSHVPSANNPADCASRGVLPSELPLLDLYWSGPDFLRRDSSEWPVGGVVLPLQDLPEVKLVSFAVNVGPPVTEWFDGFSSFERLIRVVARIYRFLHRCRNRVPVPRPVFLTRHELDAALRSLVRESQRKHLSQVLHELTHNLRLSSKPVARLSPFVDPEGIIRVGGRLRHSLLTYDCKHPILLAKVSHLALLQCRRWHRISCHAGPRVVSAMVSRQFWIMSLRSVIHQVGNECAVCVRFDHQPPQPLMADLPSARVQQCRPFARVGIDFAGPLQLQETRLRKSRLYKVYIAVFVCFTVKATHLEVVTELSTAAFLA</sequence>
<accession>A0A6G0W1H8</accession>
<keyword evidence="2" id="KW-1185">Reference proteome</keyword>
<dbReference type="EMBL" id="VUJU01009521">
    <property type="protein sequence ID" value="KAF0719706.1"/>
    <property type="molecule type" value="Genomic_DNA"/>
</dbReference>
<dbReference type="GO" id="GO:0071897">
    <property type="term" value="P:DNA biosynthetic process"/>
    <property type="evidence" value="ECO:0007669"/>
    <property type="project" value="UniProtKB-ARBA"/>
</dbReference>
<dbReference type="InterPro" id="IPR036397">
    <property type="entry name" value="RNaseH_sf"/>
</dbReference>
<organism evidence="1 2">
    <name type="scientific">Aphis craccivora</name>
    <name type="common">Cowpea aphid</name>
    <dbReference type="NCBI Taxonomy" id="307492"/>
    <lineage>
        <taxon>Eukaryota</taxon>
        <taxon>Metazoa</taxon>
        <taxon>Ecdysozoa</taxon>
        <taxon>Arthropoda</taxon>
        <taxon>Hexapoda</taxon>
        <taxon>Insecta</taxon>
        <taxon>Pterygota</taxon>
        <taxon>Neoptera</taxon>
        <taxon>Paraneoptera</taxon>
        <taxon>Hemiptera</taxon>
        <taxon>Sternorrhyncha</taxon>
        <taxon>Aphidomorpha</taxon>
        <taxon>Aphidoidea</taxon>
        <taxon>Aphididae</taxon>
        <taxon>Aphidini</taxon>
        <taxon>Aphis</taxon>
        <taxon>Aphis</taxon>
    </lineage>
</organism>
<gene>
    <name evidence="1" type="ORF">FWK35_00038332</name>
</gene>
<name>A0A6G0W1H8_APHCR</name>
<dbReference type="GO" id="GO:0003676">
    <property type="term" value="F:nucleic acid binding"/>
    <property type="evidence" value="ECO:0007669"/>
    <property type="project" value="InterPro"/>
</dbReference>
<dbReference type="OrthoDB" id="6615363at2759"/>
<dbReference type="InterPro" id="IPR043128">
    <property type="entry name" value="Rev_trsase/Diguanyl_cyclase"/>
</dbReference>
<dbReference type="InterPro" id="IPR043502">
    <property type="entry name" value="DNA/RNA_pol_sf"/>
</dbReference>
<dbReference type="SUPFAM" id="SSF56672">
    <property type="entry name" value="DNA/RNA polymerases"/>
    <property type="match status" value="1"/>
</dbReference>